<dbReference type="EMBL" id="JBHSKX010000001">
    <property type="protein sequence ID" value="MFC5366552.1"/>
    <property type="molecule type" value="Genomic_DNA"/>
</dbReference>
<comment type="caution">
    <text evidence="2">The sequence shown here is derived from an EMBL/GenBank/DDBJ whole genome shotgun (WGS) entry which is preliminary data.</text>
</comment>
<accession>A0ABD5RA50</accession>
<proteinExistence type="predicted"/>
<keyword evidence="1" id="KW-1133">Transmembrane helix</keyword>
<evidence type="ECO:0000313" key="2">
    <source>
        <dbReference type="EMBL" id="MFC5366552.1"/>
    </source>
</evidence>
<gene>
    <name evidence="2" type="ORF">ACFPJ5_06340</name>
</gene>
<reference evidence="2 3" key="1">
    <citation type="journal article" date="2019" name="Int. J. Syst. Evol. Microbiol.">
        <title>The Global Catalogue of Microorganisms (GCM) 10K type strain sequencing project: providing services to taxonomists for standard genome sequencing and annotation.</title>
        <authorList>
            <consortium name="The Broad Institute Genomics Platform"/>
            <consortium name="The Broad Institute Genome Sequencing Center for Infectious Disease"/>
            <person name="Wu L."/>
            <person name="Ma J."/>
        </authorList>
    </citation>
    <scope>NUCLEOTIDE SEQUENCE [LARGE SCALE GENOMIC DNA]</scope>
    <source>
        <strain evidence="2 3">CGMCC 1.12237</strain>
    </source>
</reference>
<sequence>MKRPAVLLLTVLLVASSLSVSGFAVAQSAQVSITDVTVSDDQPAPGQLITFTTTIRNGAGTASEPSATYRINAVALRSGPGQFEEYARVRDVGTVPPGGSVDVPLTVKFRESGVRNLRLVVYGQSGGEPLQLRYPVAIRVRDSGPRLSIDAEDAVAGDEVPVRVTVSNGEADTANNLRLTLAGERMRVANDTRVSPRLDSGAERTFRFEATPEAAGDGTLNATLSYLTDEGSRRVVSETRTLDVAELDEDVSVAAEVRGDGTRPPVAVDVSNFGNAPLSELTVRLERDGQVVGRTSAPDLPARTSDTVLVNVSGQGTSDLRVVADYETGGQAGEATTTLAYAANPGRVSLTGVDVETEGGRLHLTGSASNVGLGEVNSVVLSVVPADGVRPARPYREYFVGTVPASDFVSFDLYADVDAGTETVPVRISYIADGSRVSEVVEVDVSDVNAQPAQQSQQQQTGFSLPLVLGGGVVIVAGLALVGYLFYRNRR</sequence>
<keyword evidence="3" id="KW-1185">Reference proteome</keyword>
<evidence type="ECO:0000313" key="3">
    <source>
        <dbReference type="Proteomes" id="UP001596201"/>
    </source>
</evidence>
<dbReference type="PANTHER" id="PTHR35902">
    <property type="entry name" value="S-LAYER DOMAIN-LIKE PROTEIN-RELATED"/>
    <property type="match status" value="1"/>
</dbReference>
<dbReference type="Gene3D" id="2.60.40.10">
    <property type="entry name" value="Immunoglobulins"/>
    <property type="match status" value="3"/>
</dbReference>
<keyword evidence="1" id="KW-0472">Membrane</keyword>
<organism evidence="2 3">
    <name type="scientific">Salinirubrum litoreum</name>
    <dbReference type="NCBI Taxonomy" id="1126234"/>
    <lineage>
        <taxon>Archaea</taxon>
        <taxon>Methanobacteriati</taxon>
        <taxon>Methanobacteriota</taxon>
        <taxon>Stenosarchaea group</taxon>
        <taxon>Halobacteria</taxon>
        <taxon>Halobacteriales</taxon>
        <taxon>Haloferacaceae</taxon>
        <taxon>Salinirubrum</taxon>
    </lineage>
</organism>
<dbReference type="Proteomes" id="UP001596201">
    <property type="component" value="Unassembled WGS sequence"/>
</dbReference>
<dbReference type="AlphaFoldDB" id="A0ABD5RA50"/>
<evidence type="ECO:0008006" key="4">
    <source>
        <dbReference type="Google" id="ProtNLM"/>
    </source>
</evidence>
<evidence type="ECO:0000256" key="1">
    <source>
        <dbReference type="SAM" id="Phobius"/>
    </source>
</evidence>
<name>A0ABD5RA50_9EURY</name>
<dbReference type="RefSeq" id="WP_227228104.1">
    <property type="nucleotide sequence ID" value="NZ_JAJCVJ010000001.1"/>
</dbReference>
<feature type="transmembrane region" description="Helical" evidence="1">
    <location>
        <begin position="463"/>
        <end position="487"/>
    </location>
</feature>
<dbReference type="PANTHER" id="PTHR35902:SF6">
    <property type="entry name" value="CONSERVED WITHIN P. AEROPHILUM"/>
    <property type="match status" value="1"/>
</dbReference>
<keyword evidence="1" id="KW-0812">Transmembrane</keyword>
<protein>
    <recommendedName>
        <fullName evidence="4">CARDB domain-containing protein</fullName>
    </recommendedName>
</protein>
<dbReference type="InterPro" id="IPR013783">
    <property type="entry name" value="Ig-like_fold"/>
</dbReference>